<dbReference type="Pfam" id="PF04616">
    <property type="entry name" value="Glyco_hydro_43"/>
    <property type="match status" value="1"/>
</dbReference>
<dbReference type="PANTHER" id="PTHR43772:SF2">
    <property type="entry name" value="PUTATIVE (AFU_ORTHOLOGUE AFUA_2G04480)-RELATED"/>
    <property type="match status" value="1"/>
</dbReference>
<keyword evidence="4" id="KW-0119">Carbohydrate metabolism</keyword>
<sequence length="120" mass="13472">MTISGSNDKRTAGNPIFPGWYADPEARIFEGSYWIYPTYSAPYGEQAFFDAFYSKDLAEWTKVDGILKMADISWAWRAMWAPSPIERGGKYYYYFAANDIQSDDELGGIGVAVADKPEGP</sequence>
<feature type="non-terminal residue" evidence="6">
    <location>
        <position position="120"/>
    </location>
</feature>
<dbReference type="InterPro" id="IPR006710">
    <property type="entry name" value="Glyco_hydro_43"/>
</dbReference>
<reference evidence="6 7" key="1">
    <citation type="submission" date="2021-07" db="EMBL/GenBank/DDBJ databases">
        <title>Paenibacillus radiodurans sp. nov., isolated from the southeastern edge of Tengger Desert.</title>
        <authorList>
            <person name="Zhang G."/>
        </authorList>
    </citation>
    <scope>NUCLEOTIDE SEQUENCE [LARGE SCALE GENOMIC DNA]</scope>
    <source>
        <strain evidence="6 7">CCM 7311</strain>
    </source>
</reference>
<dbReference type="PANTHER" id="PTHR43772">
    <property type="entry name" value="ENDO-1,4-BETA-XYLANASE"/>
    <property type="match status" value="1"/>
</dbReference>
<evidence type="ECO:0000313" key="7">
    <source>
        <dbReference type="Proteomes" id="UP001519887"/>
    </source>
</evidence>
<evidence type="ECO:0000256" key="1">
    <source>
        <dbReference type="ARBA" id="ARBA00009865"/>
    </source>
</evidence>
<evidence type="ECO:0000256" key="5">
    <source>
        <dbReference type="ARBA" id="ARBA00023295"/>
    </source>
</evidence>
<evidence type="ECO:0000256" key="3">
    <source>
        <dbReference type="ARBA" id="ARBA00022801"/>
    </source>
</evidence>
<protein>
    <submittedName>
        <fullName evidence="6">Family 43 glycosylhydrolase</fullName>
    </submittedName>
</protein>
<dbReference type="EMBL" id="JAHZIK010002418">
    <property type="protein sequence ID" value="MBW7460727.1"/>
    <property type="molecule type" value="Genomic_DNA"/>
</dbReference>
<evidence type="ECO:0000256" key="4">
    <source>
        <dbReference type="ARBA" id="ARBA00023277"/>
    </source>
</evidence>
<dbReference type="Gene3D" id="2.115.10.20">
    <property type="entry name" value="Glycosyl hydrolase domain, family 43"/>
    <property type="match status" value="1"/>
</dbReference>
<keyword evidence="7" id="KW-1185">Reference proteome</keyword>
<keyword evidence="5" id="KW-0326">Glycosidase</keyword>
<gene>
    <name evidence="6" type="ORF">K0U00_42345</name>
</gene>
<dbReference type="Proteomes" id="UP001519887">
    <property type="component" value="Unassembled WGS sequence"/>
</dbReference>
<dbReference type="InterPro" id="IPR052176">
    <property type="entry name" value="Glycosyl_Hydrlase_43_Enz"/>
</dbReference>
<organism evidence="6 7">
    <name type="scientific">Paenibacillus sepulcri</name>
    <dbReference type="NCBI Taxonomy" id="359917"/>
    <lineage>
        <taxon>Bacteria</taxon>
        <taxon>Bacillati</taxon>
        <taxon>Bacillota</taxon>
        <taxon>Bacilli</taxon>
        <taxon>Bacillales</taxon>
        <taxon>Paenibacillaceae</taxon>
        <taxon>Paenibacillus</taxon>
    </lineage>
</organism>
<dbReference type="InterPro" id="IPR023296">
    <property type="entry name" value="Glyco_hydro_beta-prop_sf"/>
</dbReference>
<evidence type="ECO:0000256" key="2">
    <source>
        <dbReference type="ARBA" id="ARBA00022651"/>
    </source>
</evidence>
<dbReference type="SUPFAM" id="SSF75005">
    <property type="entry name" value="Arabinanase/levansucrase/invertase"/>
    <property type="match status" value="1"/>
</dbReference>
<keyword evidence="3" id="KW-0378">Hydrolase</keyword>
<name>A0ABS7CIG3_9BACL</name>
<comment type="similarity">
    <text evidence="1">Belongs to the glycosyl hydrolase 43 family.</text>
</comment>
<accession>A0ABS7CIG3</accession>
<keyword evidence="2" id="KW-0624">Polysaccharide degradation</keyword>
<comment type="caution">
    <text evidence="6">The sequence shown here is derived from an EMBL/GenBank/DDBJ whole genome shotgun (WGS) entry which is preliminary data.</text>
</comment>
<keyword evidence="2" id="KW-0858">Xylan degradation</keyword>
<evidence type="ECO:0000313" key="6">
    <source>
        <dbReference type="EMBL" id="MBW7460727.1"/>
    </source>
</evidence>
<proteinExistence type="inferred from homology"/>